<dbReference type="eggNOG" id="COG3039">
    <property type="taxonomic scope" value="Bacteria"/>
</dbReference>
<evidence type="ECO:0000313" key="3">
    <source>
        <dbReference type="Proteomes" id="UP000006085"/>
    </source>
</evidence>
<dbReference type="EMBL" id="AGYA01000024">
    <property type="protein sequence ID" value="EKB56846.1"/>
    <property type="molecule type" value="Genomic_DNA"/>
</dbReference>
<dbReference type="AlphaFoldDB" id="K1LQ15"/>
<dbReference type="STRING" id="883096.HMPREF9699_01249"/>
<sequence length="140" mass="16209">MVILCIYFMKRTKTLSAMSFVAYEVERRTRKGSFYAQIDSIIDWKPISAIINKHYQKGLSASGEKPYDGLLLFKMLLTGMWNTLSRRACKRQSIGDEILRYAAGRLCSELQCFKPISFRAYRKESLRFTPFENQPSVGKT</sequence>
<gene>
    <name evidence="2" type="ORF">HMPREF9699_01249</name>
</gene>
<dbReference type="Pfam" id="PF05598">
    <property type="entry name" value="DUF772"/>
    <property type="match status" value="1"/>
</dbReference>
<dbReference type="HOGENOM" id="CLU_1831217_0_0_10"/>
<organism evidence="2 3">
    <name type="scientific">Bergeyella zoohelcum ATCC 43767</name>
    <dbReference type="NCBI Taxonomy" id="883096"/>
    <lineage>
        <taxon>Bacteria</taxon>
        <taxon>Pseudomonadati</taxon>
        <taxon>Bacteroidota</taxon>
        <taxon>Flavobacteriia</taxon>
        <taxon>Flavobacteriales</taxon>
        <taxon>Weeksellaceae</taxon>
        <taxon>Bergeyella</taxon>
    </lineage>
</organism>
<dbReference type="InterPro" id="IPR008490">
    <property type="entry name" value="Transposase_InsH_N"/>
</dbReference>
<reference evidence="2 3" key="1">
    <citation type="submission" date="2012-07" db="EMBL/GenBank/DDBJ databases">
        <title>The Genome Sequence of Bergeyella zoohelcum ATCC 43767.</title>
        <authorList>
            <consortium name="The Broad Institute Genome Sequencing Platform"/>
            <person name="Earl A."/>
            <person name="Ward D."/>
            <person name="Feldgarden M."/>
            <person name="Gevers D."/>
            <person name="Huys G."/>
            <person name="Walker B."/>
            <person name="Young S.K."/>
            <person name="Zeng Q."/>
            <person name="Gargeya S."/>
            <person name="Fitzgerald M."/>
            <person name="Haas B."/>
            <person name="Abouelleil A."/>
            <person name="Alvarado L."/>
            <person name="Arachchi H.M."/>
            <person name="Berlin A.M."/>
            <person name="Chapman S.B."/>
            <person name="Goldberg J."/>
            <person name="Griggs A."/>
            <person name="Gujja S."/>
            <person name="Hansen M."/>
            <person name="Howarth C."/>
            <person name="Imamovic A."/>
            <person name="Larimer J."/>
            <person name="McCowen C."/>
            <person name="Montmayeur A."/>
            <person name="Murphy C."/>
            <person name="Neiman D."/>
            <person name="Pearson M."/>
            <person name="Priest M."/>
            <person name="Roberts A."/>
            <person name="Saif S."/>
            <person name="Shea T."/>
            <person name="Sisk P."/>
            <person name="Sykes S."/>
            <person name="Wortman J."/>
            <person name="Nusbaum C."/>
            <person name="Birren B."/>
        </authorList>
    </citation>
    <scope>NUCLEOTIDE SEQUENCE [LARGE SCALE GENOMIC DNA]</scope>
    <source>
        <strain evidence="2 3">ATCC 43767</strain>
    </source>
</reference>
<evidence type="ECO:0000313" key="2">
    <source>
        <dbReference type="EMBL" id="EKB56846.1"/>
    </source>
</evidence>
<accession>K1LQ15</accession>
<keyword evidence="3" id="KW-1185">Reference proteome</keyword>
<feature type="domain" description="Transposase InsH N-terminal" evidence="1">
    <location>
        <begin position="25"/>
        <end position="104"/>
    </location>
</feature>
<protein>
    <recommendedName>
        <fullName evidence="1">Transposase InsH N-terminal domain-containing protein</fullName>
    </recommendedName>
</protein>
<name>K1LQ15_9FLAO</name>
<comment type="caution">
    <text evidence="2">The sequence shown here is derived from an EMBL/GenBank/DDBJ whole genome shotgun (WGS) entry which is preliminary data.</text>
</comment>
<proteinExistence type="predicted"/>
<dbReference type="Proteomes" id="UP000006085">
    <property type="component" value="Unassembled WGS sequence"/>
</dbReference>
<evidence type="ECO:0000259" key="1">
    <source>
        <dbReference type="Pfam" id="PF05598"/>
    </source>
</evidence>